<dbReference type="EMBL" id="UAVR01000006">
    <property type="protein sequence ID" value="SQA88022.1"/>
    <property type="molecule type" value="Genomic_DNA"/>
</dbReference>
<name>A0AAX2IHX4_9FLAO</name>
<evidence type="ECO:0000313" key="4">
    <source>
        <dbReference type="Proteomes" id="UP000190669"/>
    </source>
</evidence>
<evidence type="ECO:0008006" key="6">
    <source>
        <dbReference type="Google" id="ProtNLM"/>
    </source>
</evidence>
<dbReference type="Proteomes" id="UP000190669">
    <property type="component" value="Unassembled WGS sequence"/>
</dbReference>
<dbReference type="Proteomes" id="UP000251937">
    <property type="component" value="Unassembled WGS sequence"/>
</dbReference>
<keyword evidence="4" id="KW-1185">Reference proteome</keyword>
<sequence>MKKFYILLYFILGFTATAQLKEVQKLKNIEKKYDSILVNYQKNAKDSLADLKKVERNKIMALEEAKILERKKKEEYTQLDKIRKEEMELSGKSITEKSRKCEMGADFQMPNLLNKLKYKPTIDKTKEKAKTRELTSVVTFQVTADGYVKNVKATGVNEDFNKELELTYYKVEKMMPMCFNGITKTKNFRQPIKANF</sequence>
<evidence type="ECO:0000256" key="1">
    <source>
        <dbReference type="SAM" id="Coils"/>
    </source>
</evidence>
<comment type="caution">
    <text evidence="3">The sequence shown here is derived from an EMBL/GenBank/DDBJ whole genome shotgun (WGS) entry which is preliminary data.</text>
</comment>
<evidence type="ECO:0000313" key="2">
    <source>
        <dbReference type="EMBL" id="SKB37296.1"/>
    </source>
</evidence>
<gene>
    <name evidence="3" type="ORF">NCTC11212_00894</name>
    <name evidence="2" type="ORF">SAMN05421800_101229</name>
</gene>
<dbReference type="EMBL" id="FUZE01000001">
    <property type="protein sequence ID" value="SKB37296.1"/>
    <property type="molecule type" value="Genomic_DNA"/>
</dbReference>
<reference evidence="2 4" key="1">
    <citation type="submission" date="2017-02" db="EMBL/GenBank/DDBJ databases">
        <authorList>
            <person name="Varghese N."/>
            <person name="Submissions S."/>
        </authorList>
    </citation>
    <scope>NUCLEOTIDE SEQUENCE [LARGE SCALE GENOMIC DNA]</scope>
    <source>
        <strain evidence="2 4">DSM 16775</strain>
    </source>
</reference>
<accession>A0AAX2IHX4</accession>
<organism evidence="3 5">
    <name type="scientific">Chryseobacterium balustinum</name>
    <dbReference type="NCBI Taxonomy" id="246"/>
    <lineage>
        <taxon>Bacteria</taxon>
        <taxon>Pseudomonadati</taxon>
        <taxon>Bacteroidota</taxon>
        <taxon>Flavobacteriia</taxon>
        <taxon>Flavobacteriales</taxon>
        <taxon>Weeksellaceae</taxon>
        <taxon>Chryseobacterium group</taxon>
        <taxon>Chryseobacterium</taxon>
    </lineage>
</organism>
<protein>
    <recommendedName>
        <fullName evidence="6">TonB C-terminal domain-containing protein</fullName>
    </recommendedName>
</protein>
<evidence type="ECO:0000313" key="5">
    <source>
        <dbReference type="Proteomes" id="UP000251937"/>
    </source>
</evidence>
<dbReference type="AlphaFoldDB" id="A0AAX2IHX4"/>
<feature type="coiled-coil region" evidence="1">
    <location>
        <begin position="37"/>
        <end position="85"/>
    </location>
</feature>
<reference evidence="3 5" key="2">
    <citation type="submission" date="2018-06" db="EMBL/GenBank/DDBJ databases">
        <authorList>
            <consortium name="Pathogen Informatics"/>
            <person name="Doyle S."/>
        </authorList>
    </citation>
    <scope>NUCLEOTIDE SEQUENCE [LARGE SCALE GENOMIC DNA]</scope>
    <source>
        <strain evidence="3 5">NCTC11212</strain>
    </source>
</reference>
<proteinExistence type="predicted"/>
<dbReference type="KEGG" id="cbp:EB354_19645"/>
<dbReference type="RefSeq" id="WP_079463502.1">
    <property type="nucleotide sequence ID" value="NZ_CP033934.1"/>
</dbReference>
<evidence type="ECO:0000313" key="3">
    <source>
        <dbReference type="EMBL" id="SQA88022.1"/>
    </source>
</evidence>
<keyword evidence="1" id="KW-0175">Coiled coil</keyword>